<organism evidence="2 3">
    <name type="scientific">Paenibacillus arenosi</name>
    <dbReference type="NCBI Taxonomy" id="2774142"/>
    <lineage>
        <taxon>Bacteria</taxon>
        <taxon>Bacillati</taxon>
        <taxon>Bacillota</taxon>
        <taxon>Bacilli</taxon>
        <taxon>Bacillales</taxon>
        <taxon>Paenibacillaceae</taxon>
        <taxon>Paenibacillus</taxon>
    </lineage>
</organism>
<dbReference type="RefSeq" id="WP_192027106.1">
    <property type="nucleotide sequence ID" value="NZ_JACYTN010000030.1"/>
</dbReference>
<gene>
    <name evidence="2" type="ORF">IFO66_21600</name>
</gene>
<keyword evidence="1" id="KW-0732">Signal</keyword>
<reference evidence="2 3" key="1">
    <citation type="submission" date="2020-09" db="EMBL/GenBank/DDBJ databases">
        <title>Paenibacillus sp. CAU 1523 isolated from sand of Haeundae Beach.</title>
        <authorList>
            <person name="Kim W."/>
        </authorList>
    </citation>
    <scope>NUCLEOTIDE SEQUENCE [LARGE SCALE GENOMIC DNA]</scope>
    <source>
        <strain evidence="2 3">CAU 1523</strain>
    </source>
</reference>
<protein>
    <submittedName>
        <fullName evidence="2">Uncharacterized protein</fullName>
    </submittedName>
</protein>
<proteinExistence type="predicted"/>
<name>A0ABR9B677_9BACL</name>
<evidence type="ECO:0000313" key="3">
    <source>
        <dbReference type="Proteomes" id="UP000634529"/>
    </source>
</evidence>
<evidence type="ECO:0000313" key="2">
    <source>
        <dbReference type="EMBL" id="MBD8500887.1"/>
    </source>
</evidence>
<feature type="chain" id="PRO_5046619531" evidence="1">
    <location>
        <begin position="24"/>
        <end position="126"/>
    </location>
</feature>
<comment type="caution">
    <text evidence="2">The sequence shown here is derived from an EMBL/GenBank/DDBJ whole genome shotgun (WGS) entry which is preliminary data.</text>
</comment>
<accession>A0ABR9B677</accession>
<dbReference type="EMBL" id="JACYTN010000030">
    <property type="protein sequence ID" value="MBD8500887.1"/>
    <property type="molecule type" value="Genomic_DNA"/>
</dbReference>
<dbReference type="Proteomes" id="UP000634529">
    <property type="component" value="Unassembled WGS sequence"/>
</dbReference>
<feature type="signal peptide" evidence="1">
    <location>
        <begin position="1"/>
        <end position="23"/>
    </location>
</feature>
<evidence type="ECO:0000256" key="1">
    <source>
        <dbReference type="SAM" id="SignalP"/>
    </source>
</evidence>
<keyword evidence="3" id="KW-1185">Reference proteome</keyword>
<sequence length="126" mass="13528">MKKVSFGLIAIIMLFVLATSAFAATASANSQRTETGVTTHTGGNLALDFSAYDSRIHGFMHIHVYRVTTSGDVFVGGGFSIEGGRPTDNGIRSGTVDLGYQPAGTYKYVIIIPTNWMGPSVSWRTY</sequence>